<evidence type="ECO:0000259" key="2">
    <source>
        <dbReference type="Pfam" id="PF01408"/>
    </source>
</evidence>
<reference evidence="3 4" key="1">
    <citation type="submission" date="2020-08" db="EMBL/GenBank/DDBJ databases">
        <title>Genome sequence of Sphingomonas sediminicola KACC 15039T.</title>
        <authorList>
            <person name="Hyun D.-W."/>
            <person name="Bae J.-W."/>
        </authorList>
    </citation>
    <scope>NUCLEOTIDE SEQUENCE [LARGE SCALE GENOMIC DNA]</scope>
    <source>
        <strain evidence="3 4">KACC 15039</strain>
    </source>
</reference>
<feature type="domain" description="Gfo/Idh/MocA-like oxidoreductase N-terminal" evidence="2">
    <location>
        <begin position="13"/>
        <end position="130"/>
    </location>
</feature>
<dbReference type="RefSeq" id="WP_187709104.1">
    <property type="nucleotide sequence ID" value="NZ_CP060782.1"/>
</dbReference>
<dbReference type="Pfam" id="PF01408">
    <property type="entry name" value="GFO_IDH_MocA"/>
    <property type="match status" value="1"/>
</dbReference>
<dbReference type="PANTHER" id="PTHR43377">
    <property type="entry name" value="BILIVERDIN REDUCTASE A"/>
    <property type="match status" value="1"/>
</dbReference>
<dbReference type="Gene3D" id="3.40.50.720">
    <property type="entry name" value="NAD(P)-binding Rossmann-like Domain"/>
    <property type="match status" value="1"/>
</dbReference>
<dbReference type="SUPFAM" id="SSF51735">
    <property type="entry name" value="NAD(P)-binding Rossmann-fold domains"/>
    <property type="match status" value="1"/>
</dbReference>
<protein>
    <submittedName>
        <fullName evidence="3">Gfo/Idh/MocA family oxidoreductase</fullName>
    </submittedName>
</protein>
<sequence length="396" mass="42688">MTAPNVVTGGPVRAAIVGTGYIAEFHVRGIQNAREVELVAVCDSNATVAKAFAAGLGVPAYSSLQTLLAEQRVDVVHLLVPPDLHYPLAKVVLEAGANVFIEKPMCVSAEETRDLLDLAGAKGLTIGVNHSMLFEGAFQRLRDHVRNGDLGPLDHVTFNHFAELAFIRFGPFGNWMLREPGNALLEIGPHPVSGLVDLLGVPDEIQVAADRDIVLPGGARAYRRWRIHTRVGRTAADINIELGPGFPQRTIAVRGLLGTALADLDSNICTIDRRTPASPDFDRHKRGVSIASQVSAQARSTLADYILTKAKLRRRGNPYQLSIMNSIAAFYDGLRSPAGLDSRITGETGRSVIETCETIIRKAKLKGRVETTRVGPSPGSNRRSWSWAVRASSGAS</sequence>
<evidence type="ECO:0000256" key="1">
    <source>
        <dbReference type="SAM" id="MobiDB-lite"/>
    </source>
</evidence>
<proteinExistence type="predicted"/>
<dbReference type="InterPro" id="IPR000683">
    <property type="entry name" value="Gfo/Idh/MocA-like_OxRdtase_N"/>
</dbReference>
<keyword evidence="4" id="KW-1185">Reference proteome</keyword>
<dbReference type="InterPro" id="IPR036291">
    <property type="entry name" value="NAD(P)-bd_dom_sf"/>
</dbReference>
<evidence type="ECO:0000313" key="3">
    <source>
        <dbReference type="EMBL" id="QNP46151.1"/>
    </source>
</evidence>
<name>A0ABX6T8I1_9SPHN</name>
<accession>A0ABX6T8I1</accession>
<dbReference type="EMBL" id="CP060782">
    <property type="protein sequence ID" value="QNP46151.1"/>
    <property type="molecule type" value="Genomic_DNA"/>
</dbReference>
<dbReference type="Gene3D" id="3.30.360.10">
    <property type="entry name" value="Dihydrodipicolinate Reductase, domain 2"/>
    <property type="match status" value="1"/>
</dbReference>
<dbReference type="PANTHER" id="PTHR43377:SF1">
    <property type="entry name" value="BILIVERDIN REDUCTASE A"/>
    <property type="match status" value="1"/>
</dbReference>
<feature type="compositionally biased region" description="Low complexity" evidence="1">
    <location>
        <begin position="380"/>
        <end position="396"/>
    </location>
</feature>
<dbReference type="Proteomes" id="UP000516105">
    <property type="component" value="Chromosome"/>
</dbReference>
<dbReference type="SUPFAM" id="SSF55347">
    <property type="entry name" value="Glyceraldehyde-3-phosphate dehydrogenase-like, C-terminal domain"/>
    <property type="match status" value="1"/>
</dbReference>
<dbReference type="InterPro" id="IPR051450">
    <property type="entry name" value="Gfo/Idh/MocA_Oxidoreductases"/>
</dbReference>
<evidence type="ECO:0000313" key="4">
    <source>
        <dbReference type="Proteomes" id="UP000516105"/>
    </source>
</evidence>
<organism evidence="3 4">
    <name type="scientific">Sphingomonas sediminicola</name>
    <dbReference type="NCBI Taxonomy" id="386874"/>
    <lineage>
        <taxon>Bacteria</taxon>
        <taxon>Pseudomonadati</taxon>
        <taxon>Pseudomonadota</taxon>
        <taxon>Alphaproteobacteria</taxon>
        <taxon>Sphingomonadales</taxon>
        <taxon>Sphingomonadaceae</taxon>
        <taxon>Sphingomonas</taxon>
    </lineage>
</organism>
<gene>
    <name evidence="3" type="ORF">H9L14_02510</name>
</gene>
<feature type="region of interest" description="Disordered" evidence="1">
    <location>
        <begin position="370"/>
        <end position="396"/>
    </location>
</feature>